<dbReference type="RefSeq" id="WP_020630823.1">
    <property type="nucleotide sequence ID" value="NZ_KB913032.1"/>
</dbReference>
<dbReference type="Proteomes" id="UP000215563">
    <property type="component" value="Unassembled WGS sequence"/>
</dbReference>
<keyword evidence="2" id="KW-1185">Reference proteome</keyword>
<protein>
    <recommendedName>
        <fullName evidence="3">ESX-1 secretion-associated protein</fullName>
    </recommendedName>
</protein>
<gene>
    <name evidence="1" type="ORF">CFP75_30305</name>
</gene>
<proteinExistence type="predicted"/>
<name>A0A229RGU6_AMYAL</name>
<organism evidence="1 2">
    <name type="scientific">Amycolatopsis alba DSM 44262</name>
    <dbReference type="NCBI Taxonomy" id="1125972"/>
    <lineage>
        <taxon>Bacteria</taxon>
        <taxon>Bacillati</taxon>
        <taxon>Actinomycetota</taxon>
        <taxon>Actinomycetes</taxon>
        <taxon>Pseudonocardiales</taxon>
        <taxon>Pseudonocardiaceae</taxon>
        <taxon>Amycolatopsis</taxon>
    </lineage>
</organism>
<dbReference type="AlphaFoldDB" id="A0A229RGU6"/>
<evidence type="ECO:0000313" key="1">
    <source>
        <dbReference type="EMBL" id="OXM45624.1"/>
    </source>
</evidence>
<sequence length="125" mass="13574">MGYGDHTDGDTAAMEAFSERVLTLVQDIPEALRYSVEPACAGGMGECGDLTDIEAKVTHQLQKFITDVRYGLHAYGLFVRDEGQKYLAASDSARREILSNVAKRQDTGLPEVAPQFPVAVVGVQK</sequence>
<accession>A0A229RGU6</accession>
<dbReference type="EMBL" id="NMQU01000101">
    <property type="protein sequence ID" value="OXM45624.1"/>
    <property type="molecule type" value="Genomic_DNA"/>
</dbReference>
<evidence type="ECO:0000313" key="2">
    <source>
        <dbReference type="Proteomes" id="UP000215563"/>
    </source>
</evidence>
<comment type="caution">
    <text evidence="1">The sequence shown here is derived from an EMBL/GenBank/DDBJ whole genome shotgun (WGS) entry which is preliminary data.</text>
</comment>
<evidence type="ECO:0008006" key="3">
    <source>
        <dbReference type="Google" id="ProtNLM"/>
    </source>
</evidence>
<dbReference type="OrthoDB" id="3635869at2"/>
<reference evidence="1 2" key="1">
    <citation type="submission" date="2017-07" db="EMBL/GenBank/DDBJ databases">
        <title>Amycolatopsis alba DSM 44262 Genome sequencing and assembly.</title>
        <authorList>
            <person name="Kaur N."/>
            <person name="Mayilraj S."/>
        </authorList>
    </citation>
    <scope>NUCLEOTIDE SEQUENCE [LARGE SCALE GENOMIC DNA]</scope>
    <source>
        <strain evidence="1 2">DSM 44262</strain>
    </source>
</reference>